<proteinExistence type="predicted"/>
<keyword evidence="2" id="KW-1185">Reference proteome</keyword>
<organism evidence="1 2">
    <name type="scientific">Araneus ventricosus</name>
    <name type="common">Orbweaver spider</name>
    <name type="synonym">Epeira ventricosa</name>
    <dbReference type="NCBI Taxonomy" id="182803"/>
    <lineage>
        <taxon>Eukaryota</taxon>
        <taxon>Metazoa</taxon>
        <taxon>Ecdysozoa</taxon>
        <taxon>Arthropoda</taxon>
        <taxon>Chelicerata</taxon>
        <taxon>Arachnida</taxon>
        <taxon>Araneae</taxon>
        <taxon>Araneomorphae</taxon>
        <taxon>Entelegynae</taxon>
        <taxon>Araneoidea</taxon>
        <taxon>Araneidae</taxon>
        <taxon>Araneus</taxon>
    </lineage>
</organism>
<dbReference type="Proteomes" id="UP000499080">
    <property type="component" value="Unassembled WGS sequence"/>
</dbReference>
<dbReference type="EMBL" id="BGPR01001351">
    <property type="protein sequence ID" value="GBM51827.1"/>
    <property type="molecule type" value="Genomic_DNA"/>
</dbReference>
<accession>A0A4Y2GF88</accession>
<sequence>MLPGQFVLIYVPSLGVIGDVDHICMAVHKAAMFCNYFAPRMFIEGVKWQPKSLSFRWRVRGANGVIYMQGGKVMQNLVVGNFEALCSGLGGYCAWNWTVTSPDFRLRR</sequence>
<evidence type="ECO:0000313" key="2">
    <source>
        <dbReference type="Proteomes" id="UP000499080"/>
    </source>
</evidence>
<reference evidence="1 2" key="1">
    <citation type="journal article" date="2019" name="Sci. Rep.">
        <title>Orb-weaving spider Araneus ventricosus genome elucidates the spidroin gene catalogue.</title>
        <authorList>
            <person name="Kono N."/>
            <person name="Nakamura H."/>
            <person name="Ohtoshi R."/>
            <person name="Moran D.A.P."/>
            <person name="Shinohara A."/>
            <person name="Yoshida Y."/>
            <person name="Fujiwara M."/>
            <person name="Mori M."/>
            <person name="Tomita M."/>
            <person name="Arakawa K."/>
        </authorList>
    </citation>
    <scope>NUCLEOTIDE SEQUENCE [LARGE SCALE GENOMIC DNA]</scope>
</reference>
<protein>
    <submittedName>
        <fullName evidence="1">Uncharacterized protein</fullName>
    </submittedName>
</protein>
<comment type="caution">
    <text evidence="1">The sequence shown here is derived from an EMBL/GenBank/DDBJ whole genome shotgun (WGS) entry which is preliminary data.</text>
</comment>
<dbReference type="AlphaFoldDB" id="A0A4Y2GF88"/>
<evidence type="ECO:0000313" key="1">
    <source>
        <dbReference type="EMBL" id="GBM51827.1"/>
    </source>
</evidence>
<gene>
    <name evidence="1" type="ORF">AVEN_226754_1</name>
</gene>
<name>A0A4Y2GF88_ARAVE</name>